<accession>A0ACB8FDU9</accession>
<keyword evidence="2" id="KW-1185">Reference proteome</keyword>
<evidence type="ECO:0000313" key="1">
    <source>
        <dbReference type="EMBL" id="KAH8003439.1"/>
    </source>
</evidence>
<protein>
    <submittedName>
        <fullName evidence="1">Uncharacterized protein</fullName>
    </submittedName>
</protein>
<organism evidence="1 2">
    <name type="scientific">Sphaerodactylus townsendi</name>
    <dbReference type="NCBI Taxonomy" id="933632"/>
    <lineage>
        <taxon>Eukaryota</taxon>
        <taxon>Metazoa</taxon>
        <taxon>Chordata</taxon>
        <taxon>Craniata</taxon>
        <taxon>Vertebrata</taxon>
        <taxon>Euteleostomi</taxon>
        <taxon>Lepidosauria</taxon>
        <taxon>Squamata</taxon>
        <taxon>Bifurcata</taxon>
        <taxon>Gekkota</taxon>
        <taxon>Sphaerodactylidae</taxon>
        <taxon>Sphaerodactylus</taxon>
    </lineage>
</organism>
<reference evidence="1" key="1">
    <citation type="submission" date="2021-08" db="EMBL/GenBank/DDBJ databases">
        <title>The first chromosome-level gecko genome reveals the dynamic sex chromosomes of Neotropical dwarf geckos (Sphaerodactylidae: Sphaerodactylus).</title>
        <authorList>
            <person name="Pinto B.J."/>
            <person name="Keating S.E."/>
            <person name="Gamble T."/>
        </authorList>
    </citation>
    <scope>NUCLEOTIDE SEQUENCE</scope>
    <source>
        <strain evidence="1">TG3544</strain>
    </source>
</reference>
<proteinExistence type="predicted"/>
<dbReference type="Proteomes" id="UP000827872">
    <property type="component" value="Linkage Group LG09"/>
</dbReference>
<sequence length="189" mass="19706">MGAIGCPETKTLGAPASPHAAQRGRGVVPRKPLSPAPTPSLSHLPEPAGDSLRQSPARGREAVCVAASPSSLPSSTGPAARDRQEGKPAGFPPSLAPAARVLPTPVQGRQQKPTGSPSLDRRRKRDGKGSRLASTLPLSCTRGGSSHTGGQQVLEFSIKSQKEIVDPGFEQIPGFHEVSHQVLTRFRPA</sequence>
<gene>
    <name evidence="1" type="ORF">K3G42_018539</name>
</gene>
<evidence type="ECO:0000313" key="2">
    <source>
        <dbReference type="Proteomes" id="UP000827872"/>
    </source>
</evidence>
<name>A0ACB8FDU9_9SAUR</name>
<comment type="caution">
    <text evidence="1">The sequence shown here is derived from an EMBL/GenBank/DDBJ whole genome shotgun (WGS) entry which is preliminary data.</text>
</comment>
<dbReference type="EMBL" id="CM037622">
    <property type="protein sequence ID" value="KAH8003439.1"/>
    <property type="molecule type" value="Genomic_DNA"/>
</dbReference>